<name>A0A7J6L2F7_PEROL</name>
<evidence type="ECO:0000313" key="5">
    <source>
        <dbReference type="Proteomes" id="UP000572268"/>
    </source>
</evidence>
<organism evidence="4 5">
    <name type="scientific">Perkinsus olseni</name>
    <name type="common">Perkinsus atlanticus</name>
    <dbReference type="NCBI Taxonomy" id="32597"/>
    <lineage>
        <taxon>Eukaryota</taxon>
        <taxon>Sar</taxon>
        <taxon>Alveolata</taxon>
        <taxon>Perkinsozoa</taxon>
        <taxon>Perkinsea</taxon>
        <taxon>Perkinsida</taxon>
        <taxon>Perkinsidae</taxon>
        <taxon>Perkinsus</taxon>
    </lineage>
</organism>
<keyword evidence="2" id="KW-1133">Transmembrane helix</keyword>
<feature type="compositionally biased region" description="Low complexity" evidence="1">
    <location>
        <begin position="183"/>
        <end position="198"/>
    </location>
</feature>
<feature type="signal peptide" evidence="3">
    <location>
        <begin position="1"/>
        <end position="32"/>
    </location>
</feature>
<accession>A0A7J6L2F7</accession>
<gene>
    <name evidence="4" type="ORF">FOL46_009422</name>
</gene>
<evidence type="ECO:0000313" key="4">
    <source>
        <dbReference type="EMBL" id="KAF4652951.1"/>
    </source>
</evidence>
<keyword evidence="3" id="KW-0732">Signal</keyword>
<keyword evidence="2" id="KW-0472">Membrane</keyword>
<sequence length="463" mass="50647">MLKSFSVSSQSILRSLRALMVLATEGMTAVVAEDGETEGGGVCWKTRMEEAWREAVEWWSNVYKVTWADQPQNVYNLMAIGISFIVVVASFIVGSRHITRSMEEDARIAAAVSAAAASPADASREEEEGGVGDASATEEEGKPKEEKKPAKKKAAKTGGSKARGRSTERKAEDAEPQKRSTRARSSSRASGAPSSPARSEPKSGKGYEGLPSSTYLFLRQNSEELFQASREPAKSGRVELAISSWENPMVLYLNIVVKNSSSIVEDSIEKRTGRGILSQMMYHIASLIIHDTAVTDRVATACLEGLEATLKGEHSLQVEVTKRGVWGNYFVLEVRLVGVPHDAVSKSKGLLVGSMINLFRVTACSDASYTNAMVFRNAERLLQQRLPSEIAQKLAENGVDADVVIKSDKKEQELYQTVMMHQASQEEDSDDESDDWSFESDYVFVNRSDAIIDEGSAVPTLTR</sequence>
<feature type="transmembrane region" description="Helical" evidence="2">
    <location>
        <begin position="74"/>
        <end position="93"/>
    </location>
</feature>
<feature type="region of interest" description="Disordered" evidence="1">
    <location>
        <begin position="116"/>
        <end position="208"/>
    </location>
</feature>
<evidence type="ECO:0000256" key="2">
    <source>
        <dbReference type="SAM" id="Phobius"/>
    </source>
</evidence>
<evidence type="ECO:0000256" key="3">
    <source>
        <dbReference type="SAM" id="SignalP"/>
    </source>
</evidence>
<keyword evidence="2" id="KW-0812">Transmembrane</keyword>
<feature type="compositionally biased region" description="Basic and acidic residues" evidence="1">
    <location>
        <begin position="139"/>
        <end position="148"/>
    </location>
</feature>
<protein>
    <submittedName>
        <fullName evidence="4">Uncharacterized protein</fullName>
    </submittedName>
</protein>
<proteinExistence type="predicted"/>
<dbReference type="EMBL" id="JABANN010000858">
    <property type="protein sequence ID" value="KAF4652951.1"/>
    <property type="molecule type" value="Genomic_DNA"/>
</dbReference>
<feature type="chain" id="PRO_5029523936" evidence="3">
    <location>
        <begin position="33"/>
        <end position="463"/>
    </location>
</feature>
<dbReference type="Proteomes" id="UP000572268">
    <property type="component" value="Unassembled WGS sequence"/>
</dbReference>
<dbReference type="AlphaFoldDB" id="A0A7J6L2F7"/>
<reference evidence="4 5" key="1">
    <citation type="submission" date="2020-04" db="EMBL/GenBank/DDBJ databases">
        <title>Perkinsus olseni comparative genomics.</title>
        <authorList>
            <person name="Bogema D.R."/>
        </authorList>
    </citation>
    <scope>NUCLEOTIDE SEQUENCE [LARGE SCALE GENOMIC DNA]</scope>
    <source>
        <strain evidence="4">ATCC PRA-31</strain>
    </source>
</reference>
<evidence type="ECO:0000256" key="1">
    <source>
        <dbReference type="SAM" id="MobiDB-lite"/>
    </source>
</evidence>
<comment type="caution">
    <text evidence="4">The sequence shown here is derived from an EMBL/GenBank/DDBJ whole genome shotgun (WGS) entry which is preliminary data.</text>
</comment>
<feature type="compositionally biased region" description="Basic and acidic residues" evidence="1">
    <location>
        <begin position="165"/>
        <end position="178"/>
    </location>
</feature>